<dbReference type="Proteomes" id="UP001146793">
    <property type="component" value="Unassembled WGS sequence"/>
</dbReference>
<evidence type="ECO:0000313" key="3">
    <source>
        <dbReference type="EMBL" id="KAJ3444770.1"/>
    </source>
</evidence>
<feature type="transmembrane region" description="Helical" evidence="1">
    <location>
        <begin position="174"/>
        <end position="196"/>
    </location>
</feature>
<feature type="transmembrane region" description="Helical" evidence="1">
    <location>
        <begin position="237"/>
        <end position="254"/>
    </location>
</feature>
<comment type="caution">
    <text evidence="3">The sequence shown here is derived from an EMBL/GenBank/DDBJ whole genome shotgun (WGS) entry which is preliminary data.</text>
</comment>
<keyword evidence="1" id="KW-0472">Membrane</keyword>
<evidence type="ECO:0000256" key="2">
    <source>
        <dbReference type="SAM" id="SignalP"/>
    </source>
</evidence>
<feature type="chain" id="PRO_5043552312" evidence="2">
    <location>
        <begin position="21"/>
        <end position="421"/>
    </location>
</feature>
<dbReference type="EMBL" id="JANTQA010000023">
    <property type="protein sequence ID" value="KAJ3444770.1"/>
    <property type="molecule type" value="Genomic_DNA"/>
</dbReference>
<feature type="transmembrane region" description="Helical" evidence="1">
    <location>
        <begin position="208"/>
        <end position="231"/>
    </location>
</feature>
<evidence type="ECO:0000313" key="4">
    <source>
        <dbReference type="Proteomes" id="UP001146793"/>
    </source>
</evidence>
<feature type="transmembrane region" description="Helical" evidence="1">
    <location>
        <begin position="87"/>
        <end position="107"/>
    </location>
</feature>
<dbReference type="GO" id="GO:0016020">
    <property type="term" value="C:membrane"/>
    <property type="evidence" value="ECO:0007669"/>
    <property type="project" value="InterPro"/>
</dbReference>
<dbReference type="GO" id="GO:0006986">
    <property type="term" value="P:response to unfolded protein"/>
    <property type="evidence" value="ECO:0007669"/>
    <property type="project" value="InterPro"/>
</dbReference>
<name>A0AAV7ZU13_9EUKA</name>
<feature type="transmembrane region" description="Helical" evidence="1">
    <location>
        <begin position="114"/>
        <end position="135"/>
    </location>
</feature>
<dbReference type="Pfam" id="PF05571">
    <property type="entry name" value="JAMP"/>
    <property type="match status" value="1"/>
</dbReference>
<feature type="signal peptide" evidence="2">
    <location>
        <begin position="1"/>
        <end position="20"/>
    </location>
</feature>
<protein>
    <submittedName>
        <fullName evidence="3">Jnk1/mapk8-associated membrane protein</fullName>
    </submittedName>
</protein>
<dbReference type="InterPro" id="IPR008485">
    <property type="entry name" value="JAMP"/>
</dbReference>
<gene>
    <name evidence="3" type="ORF">M0812_10631</name>
</gene>
<dbReference type="PANTHER" id="PTHR12740:SF4">
    <property type="entry name" value="JNK1_MAPK8-ASSOCIATED MEMBRANE PROTEIN"/>
    <property type="match status" value="1"/>
</dbReference>
<proteinExistence type="predicted"/>
<feature type="transmembrane region" description="Helical" evidence="1">
    <location>
        <begin position="396"/>
        <end position="417"/>
    </location>
</feature>
<dbReference type="PANTHER" id="PTHR12740">
    <property type="entry name" value="JNK1/MAPK8-ASSOCIATED MEMBRANE PROTEIN"/>
    <property type="match status" value="1"/>
</dbReference>
<organism evidence="3 4">
    <name type="scientific">Anaeramoeba flamelloides</name>
    <dbReference type="NCBI Taxonomy" id="1746091"/>
    <lineage>
        <taxon>Eukaryota</taxon>
        <taxon>Metamonada</taxon>
        <taxon>Anaeramoebidae</taxon>
        <taxon>Anaeramoeba</taxon>
    </lineage>
</organism>
<dbReference type="AlphaFoldDB" id="A0AAV7ZU13"/>
<reference evidence="3" key="1">
    <citation type="submission" date="2022-08" db="EMBL/GenBank/DDBJ databases">
        <title>Novel sulphate-reducing endosymbionts in the free-living metamonad Anaeramoeba.</title>
        <authorList>
            <person name="Jerlstrom-Hultqvist J."/>
            <person name="Cepicka I."/>
            <person name="Gallot-Lavallee L."/>
            <person name="Salas-Leiva D."/>
            <person name="Curtis B.A."/>
            <person name="Zahonova K."/>
            <person name="Pipaliya S."/>
            <person name="Dacks J."/>
            <person name="Roger A.J."/>
        </authorList>
    </citation>
    <scope>NUCLEOTIDE SEQUENCE</scope>
    <source>
        <strain evidence="3">Busselton2</strain>
    </source>
</reference>
<evidence type="ECO:0000256" key="1">
    <source>
        <dbReference type="SAM" id="Phobius"/>
    </source>
</evidence>
<keyword evidence="2" id="KW-0732">Signal</keyword>
<sequence length="421" mass="48196">MSSRLLFLLVLLFFCTQIYCDEIYQTDDDRTRYQSTNSRCLGRYCGRKYEDKMVTTDVCGKCERGSKTDGWVCLPCEDVPTRYEWCYLIFVFLLPCGINGSIVLLTSKIKKDRIVLITSSFFEAAIAFLFTLLSFNPKGNLKIYTCNVDQFSDWFPTFYNPPNYHCSSEKVYPFWTFFLLFYLYLLGLILLFRLILKKIFQLQPMTTLMLRTLHPIPFLLILQVLFGGLIYPIQMKLLFFVAFVVLMTCVLSCSKDSECTSTDNPKCNLEKKKCVECLDSSHCSANKYCYEQSECKSYSDDKKFGEFCQTNECQDSEDKIVCGKCDGTKTIWEGTCLNHKCEQCSTASGATNKIIAAHLNTVQCYPKGVSGYAGVVKTPQFESNAPKGFKQNSLSIAFFVVGFFLFFFTVMQCLIMIKVGK</sequence>
<dbReference type="GO" id="GO:0036503">
    <property type="term" value="P:ERAD pathway"/>
    <property type="evidence" value="ECO:0007669"/>
    <property type="project" value="TreeGrafter"/>
</dbReference>
<keyword evidence="1" id="KW-1133">Transmembrane helix</keyword>
<accession>A0AAV7ZU13</accession>
<keyword evidence="1" id="KW-0812">Transmembrane</keyword>
<dbReference type="GO" id="GO:0031625">
    <property type="term" value="F:ubiquitin protein ligase binding"/>
    <property type="evidence" value="ECO:0007669"/>
    <property type="project" value="TreeGrafter"/>
</dbReference>